<proteinExistence type="predicted"/>
<protein>
    <submittedName>
        <fullName evidence="1">Uncharacterized protein</fullName>
    </submittedName>
</protein>
<evidence type="ECO:0000313" key="2">
    <source>
        <dbReference type="Proteomes" id="UP000276991"/>
    </source>
</evidence>
<keyword evidence="2" id="KW-1185">Reference proteome</keyword>
<evidence type="ECO:0000313" key="1">
    <source>
        <dbReference type="EMBL" id="VBB26431.1"/>
    </source>
</evidence>
<dbReference type="Proteomes" id="UP000276991">
    <property type="component" value="Unassembled WGS sequence"/>
</dbReference>
<sequence length="193" mass="21619">MHNKRNFRSNSKETKNIPDELSTTVNKLMSKMLCLRKRQVNKPTQLEGGTISAFNDVLDHPEPDKVLDVQLLTLDTIVGGRCIIIDGLKEIFWRGKNNAAGISDDGEEICAGIVGVVELAAVDGKTKESIWKLDSHDFLESSEAVVNARSEFNSSLSPLKRSTIQKQKNKANFFGKFPEMKPETGRCEKIRER</sequence>
<dbReference type="AlphaFoldDB" id="A0A498S4T0"/>
<accession>A0A498S4T0</accession>
<name>A0A498S4T0_ACAVI</name>
<gene>
    <name evidence="1" type="ORF">NAV_LOCUS1261</name>
</gene>
<dbReference type="EMBL" id="UPTC01000104">
    <property type="protein sequence ID" value="VBB26431.1"/>
    <property type="molecule type" value="Genomic_DNA"/>
</dbReference>
<reference evidence="1 2" key="1">
    <citation type="submission" date="2018-08" db="EMBL/GenBank/DDBJ databases">
        <authorList>
            <person name="Laetsch R D."/>
            <person name="Stevens L."/>
            <person name="Kumar S."/>
            <person name="Blaxter L. M."/>
        </authorList>
    </citation>
    <scope>NUCLEOTIDE SEQUENCE [LARGE SCALE GENOMIC DNA]</scope>
</reference>
<organism evidence="1 2">
    <name type="scientific">Acanthocheilonema viteae</name>
    <name type="common">Filarial nematode worm</name>
    <name type="synonym">Dipetalonema viteae</name>
    <dbReference type="NCBI Taxonomy" id="6277"/>
    <lineage>
        <taxon>Eukaryota</taxon>
        <taxon>Metazoa</taxon>
        <taxon>Ecdysozoa</taxon>
        <taxon>Nematoda</taxon>
        <taxon>Chromadorea</taxon>
        <taxon>Rhabditida</taxon>
        <taxon>Spirurina</taxon>
        <taxon>Spiruromorpha</taxon>
        <taxon>Filarioidea</taxon>
        <taxon>Onchocercidae</taxon>
        <taxon>Acanthocheilonema</taxon>
    </lineage>
</organism>